<dbReference type="WBParaSite" id="OFLC_0000586501-mRNA-1">
    <property type="protein sequence ID" value="OFLC_0000586501-mRNA-1"/>
    <property type="gene ID" value="OFLC_0000586501"/>
</dbReference>
<evidence type="ECO:0000256" key="3">
    <source>
        <dbReference type="ARBA" id="ARBA00022679"/>
    </source>
</evidence>
<gene>
    <name evidence="6" type="ORF">OFLC_LOCUS5867</name>
</gene>
<comment type="similarity">
    <text evidence="4">Belongs to the thiolase-like superfamily. Beta-ketoacyl-ACP synthases family.</text>
</comment>
<dbReference type="AlphaFoldDB" id="A0A183HEF4"/>
<reference evidence="8" key="1">
    <citation type="submission" date="2016-06" db="UniProtKB">
        <authorList>
            <consortium name="WormBaseParasite"/>
        </authorList>
    </citation>
    <scope>IDENTIFICATION</scope>
</reference>
<evidence type="ECO:0000256" key="4">
    <source>
        <dbReference type="RuleBase" id="RU003694"/>
    </source>
</evidence>
<evidence type="ECO:0000256" key="1">
    <source>
        <dbReference type="ARBA" id="ARBA00022450"/>
    </source>
</evidence>
<keyword evidence="1" id="KW-0596">Phosphopantetheine</keyword>
<protein>
    <submittedName>
        <fullName evidence="8">PKS_KS domain-containing protein</fullName>
    </submittedName>
</protein>
<dbReference type="InterPro" id="IPR014030">
    <property type="entry name" value="Ketoacyl_synth_N"/>
</dbReference>
<accession>A0A183HEF4</accession>
<dbReference type="InterPro" id="IPR016039">
    <property type="entry name" value="Thiolase-like"/>
</dbReference>
<evidence type="ECO:0000256" key="2">
    <source>
        <dbReference type="ARBA" id="ARBA00022553"/>
    </source>
</evidence>
<dbReference type="InterPro" id="IPR014031">
    <property type="entry name" value="Ketoacyl_synth_C"/>
</dbReference>
<dbReference type="PROSITE" id="PS52004">
    <property type="entry name" value="KS3_2"/>
    <property type="match status" value="1"/>
</dbReference>
<organism evidence="8">
    <name type="scientific">Onchocerca flexuosa</name>
    <dbReference type="NCBI Taxonomy" id="387005"/>
    <lineage>
        <taxon>Eukaryota</taxon>
        <taxon>Metazoa</taxon>
        <taxon>Ecdysozoa</taxon>
        <taxon>Nematoda</taxon>
        <taxon>Chromadorea</taxon>
        <taxon>Rhabditida</taxon>
        <taxon>Spirurina</taxon>
        <taxon>Spiruromorpha</taxon>
        <taxon>Filarioidea</taxon>
        <taxon>Onchocercidae</taxon>
        <taxon>Onchocerca</taxon>
    </lineage>
</organism>
<dbReference type="InterPro" id="IPR050091">
    <property type="entry name" value="PKS_NRPS_Biosynth_Enz"/>
</dbReference>
<dbReference type="PANTHER" id="PTHR43775:SF37">
    <property type="entry name" value="SI:DKEY-61P9.11"/>
    <property type="match status" value="1"/>
</dbReference>
<evidence type="ECO:0000259" key="5">
    <source>
        <dbReference type="PROSITE" id="PS52004"/>
    </source>
</evidence>
<dbReference type="Pfam" id="PF00109">
    <property type="entry name" value="ketoacyl-synt"/>
    <property type="match status" value="1"/>
</dbReference>
<name>A0A183HEF4_9BILA</name>
<evidence type="ECO:0000313" key="6">
    <source>
        <dbReference type="EMBL" id="VDO44613.1"/>
    </source>
</evidence>
<dbReference type="InterPro" id="IPR018201">
    <property type="entry name" value="Ketoacyl_synth_AS"/>
</dbReference>
<dbReference type="SMART" id="SM00825">
    <property type="entry name" value="PKS_KS"/>
    <property type="match status" value="1"/>
</dbReference>
<evidence type="ECO:0000313" key="7">
    <source>
        <dbReference type="Proteomes" id="UP000267606"/>
    </source>
</evidence>
<keyword evidence="3 4" id="KW-0808">Transferase</keyword>
<reference evidence="6 7" key="2">
    <citation type="submission" date="2018-11" db="EMBL/GenBank/DDBJ databases">
        <authorList>
            <consortium name="Pathogen Informatics"/>
        </authorList>
    </citation>
    <scope>NUCLEOTIDE SEQUENCE [LARGE SCALE GENOMIC DNA]</scope>
</reference>
<keyword evidence="7" id="KW-1185">Reference proteome</keyword>
<dbReference type="SUPFAM" id="SSF53901">
    <property type="entry name" value="Thiolase-like"/>
    <property type="match status" value="1"/>
</dbReference>
<dbReference type="Gene3D" id="3.40.47.10">
    <property type="match status" value="1"/>
</dbReference>
<dbReference type="EMBL" id="UZAJ01005281">
    <property type="protein sequence ID" value="VDO44613.1"/>
    <property type="molecule type" value="Genomic_DNA"/>
</dbReference>
<evidence type="ECO:0000313" key="8">
    <source>
        <dbReference type="WBParaSite" id="OFLC_0000586501-mRNA-1"/>
    </source>
</evidence>
<dbReference type="GO" id="GO:0004315">
    <property type="term" value="F:3-oxoacyl-[acyl-carrier-protein] synthase activity"/>
    <property type="evidence" value="ECO:0007669"/>
    <property type="project" value="InterPro"/>
</dbReference>
<dbReference type="Proteomes" id="UP000267606">
    <property type="component" value="Unassembled WGS sequence"/>
</dbReference>
<dbReference type="CDD" id="cd00833">
    <property type="entry name" value="PKS"/>
    <property type="match status" value="1"/>
</dbReference>
<dbReference type="STRING" id="387005.A0A183HEF4"/>
<dbReference type="GO" id="GO:0004312">
    <property type="term" value="F:fatty acid synthase activity"/>
    <property type="evidence" value="ECO:0007669"/>
    <property type="project" value="TreeGrafter"/>
</dbReference>
<sequence>MEQYHYQYYREFRSVHNLMIHGESGTVELNPSKHLDVLIDGAMQAIVFIYIQQYGSKLLTLVPFYIRKIEFSRITEEAIPIEKYNNANIFAFVKIELQNGRFQGSFKFATDKIAIAADGISFYPMTPDDTVKSLENEKVPSLNSLESQIDSCHQESSVKSEAEESTKKNNLSQNASNRFKLQDERLICIKSFACRLPKSINDPAEFWDALKTGRIMASKIPYSRISGRDSLARGHYGHSIRCANFLANDISHFDAAFFGISRSEAEKIDPQQRILLECVYECMENAGLTSLSDTGFFVGFMSNEYPDIVKSRDAISMLGSSASIVSGRLNYSFGSNGPAITLDTACSSSLVALQTAIHALRTGQCTTAIVAGVNLILTEQSIGQRANGNLLADDGICRSFDVRSSGYGRADGCVALLLNITDKVVSRNDSAISVISTCIGHNGQNASLTVPSGYAQEKLLRDCLSKIANNQPVKYWETHGTGTIIGDAIELKALQANLRQCLISTAKTHFGHSEAAAGATGLAKILLQFKYEYIPEHGSYQFLQNLQNGSLYLPVIGEEWSDTTAGISSFGISGTNAMALLQSEKVVFKPSKTITTKWQTYICPLSAKTGFLSLITFLHDIGIKVKAIHAYDNLSLTATLLIT</sequence>
<dbReference type="PANTHER" id="PTHR43775">
    <property type="entry name" value="FATTY ACID SYNTHASE"/>
    <property type="match status" value="1"/>
</dbReference>
<proteinExistence type="inferred from homology"/>
<dbReference type="GO" id="GO:0006633">
    <property type="term" value="P:fatty acid biosynthetic process"/>
    <property type="evidence" value="ECO:0007669"/>
    <property type="project" value="InterPro"/>
</dbReference>
<dbReference type="PROSITE" id="PS00606">
    <property type="entry name" value="KS3_1"/>
    <property type="match status" value="1"/>
</dbReference>
<dbReference type="Pfam" id="PF02801">
    <property type="entry name" value="Ketoacyl-synt_C"/>
    <property type="match status" value="1"/>
</dbReference>
<keyword evidence="2" id="KW-0597">Phosphoprotein</keyword>
<dbReference type="InterPro" id="IPR020841">
    <property type="entry name" value="PKS_Beta-ketoAc_synthase_dom"/>
</dbReference>
<feature type="domain" description="Ketosynthase family 3 (KS3)" evidence="5">
    <location>
        <begin position="184"/>
        <end position="583"/>
    </location>
</feature>